<evidence type="ECO:0000256" key="7">
    <source>
        <dbReference type="ARBA" id="ARBA00023136"/>
    </source>
</evidence>
<dbReference type="Gene3D" id="1.10.3720.10">
    <property type="entry name" value="MetI-like"/>
    <property type="match status" value="1"/>
</dbReference>
<dbReference type="GO" id="GO:0048473">
    <property type="term" value="P:D-methionine transmembrane transport"/>
    <property type="evidence" value="ECO:0007669"/>
    <property type="project" value="TreeGrafter"/>
</dbReference>
<dbReference type="GO" id="GO:0005886">
    <property type="term" value="C:plasma membrane"/>
    <property type="evidence" value="ECO:0007669"/>
    <property type="project" value="UniProtKB-SubCell"/>
</dbReference>
<evidence type="ECO:0000256" key="1">
    <source>
        <dbReference type="ARBA" id="ARBA00004651"/>
    </source>
</evidence>
<evidence type="ECO:0000259" key="9">
    <source>
        <dbReference type="PROSITE" id="PS50928"/>
    </source>
</evidence>
<dbReference type="InterPro" id="IPR051322">
    <property type="entry name" value="AA_ABC_Transporter_Permease"/>
</dbReference>
<keyword evidence="7 8" id="KW-0472">Membrane</keyword>
<dbReference type="FunFam" id="1.10.3720.10:FF:000002">
    <property type="entry name" value="D-methionine ABC transporter permease MetI"/>
    <property type="match status" value="1"/>
</dbReference>
<dbReference type="SUPFAM" id="SSF161098">
    <property type="entry name" value="MetI-like"/>
    <property type="match status" value="1"/>
</dbReference>
<evidence type="ECO:0000313" key="10">
    <source>
        <dbReference type="EMBL" id="RSI08688.1"/>
    </source>
</evidence>
<gene>
    <name evidence="11" type="primary">metP</name>
    <name evidence="12" type="ORF">D8879_00610</name>
    <name evidence="11" type="ORF">D8887_05760</name>
    <name evidence="10" type="ORF">D8888_06675</name>
</gene>
<sequence length="236" mass="25499">MFASVEQRGFLALLNEMLSFKNVVWENLIVAIQETLYMTLVSTFYVFVIGLILGLFLYLTGPNKVLANRFVNFLLAGIINVFRSIPFIILLVLLIPFTRSIMGTIIGPEGAIPTLVISAAPFYARLVSIALNEIPSGVIEAAESMGANTFQVIWKVLIPESLPALVSGITVTAIALVGSTAIAGVIGAGGLGNLAYQVGFTRNMQDVIFVSTVCILILVFIIQILGDFVTKKVDKR</sequence>
<keyword evidence="6 8" id="KW-1133">Transmembrane helix</keyword>
<comment type="similarity">
    <text evidence="2">Belongs to the binding-protein-dependent transport system permease family. CysTW subfamily.</text>
</comment>
<proteinExistence type="inferred from homology"/>
<evidence type="ECO:0000256" key="8">
    <source>
        <dbReference type="RuleBase" id="RU363032"/>
    </source>
</evidence>
<keyword evidence="4" id="KW-1003">Cell membrane</keyword>
<comment type="subcellular location">
    <subcellularLocation>
        <location evidence="1 8">Cell membrane</location>
        <topology evidence="1 8">Multi-pass membrane protein</topology>
    </subcellularLocation>
</comment>
<evidence type="ECO:0000256" key="2">
    <source>
        <dbReference type="ARBA" id="ARBA00007069"/>
    </source>
</evidence>
<protein>
    <submittedName>
        <fullName evidence="11">Methionine import system permease protein MetP</fullName>
    </submittedName>
</protein>
<evidence type="ECO:0000313" key="15">
    <source>
        <dbReference type="Proteomes" id="UP000273966"/>
    </source>
</evidence>
<dbReference type="Proteomes" id="UP000273966">
    <property type="component" value="Unassembled WGS sequence"/>
</dbReference>
<dbReference type="NCBIfam" id="NF008049">
    <property type="entry name" value="PRK10782.1"/>
    <property type="match status" value="1"/>
</dbReference>
<feature type="transmembrane region" description="Helical" evidence="8">
    <location>
        <begin position="71"/>
        <end position="95"/>
    </location>
</feature>
<dbReference type="Pfam" id="PF00528">
    <property type="entry name" value="BPD_transp_1"/>
    <property type="match status" value="1"/>
</dbReference>
<comment type="caution">
    <text evidence="11">The sequence shown here is derived from an EMBL/GenBank/DDBJ whole genome shotgun (WGS) entry which is preliminary data.</text>
</comment>
<dbReference type="Proteomes" id="UP000269317">
    <property type="component" value="Unassembled WGS sequence"/>
</dbReference>
<organism evidence="11 13">
    <name type="scientific">Streptococcus sanguinis</name>
    <dbReference type="NCBI Taxonomy" id="1305"/>
    <lineage>
        <taxon>Bacteria</taxon>
        <taxon>Bacillati</taxon>
        <taxon>Bacillota</taxon>
        <taxon>Bacilli</taxon>
        <taxon>Lactobacillales</taxon>
        <taxon>Streptococcaceae</taxon>
        <taxon>Streptococcus</taxon>
    </lineage>
</organism>
<feature type="transmembrane region" description="Helical" evidence="8">
    <location>
        <begin position="36"/>
        <end position="59"/>
    </location>
</feature>
<name>A0A3R9H976_STRSA</name>
<evidence type="ECO:0000256" key="4">
    <source>
        <dbReference type="ARBA" id="ARBA00022475"/>
    </source>
</evidence>
<evidence type="ECO:0000256" key="6">
    <source>
        <dbReference type="ARBA" id="ARBA00022989"/>
    </source>
</evidence>
<keyword evidence="5 8" id="KW-0812">Transmembrane</keyword>
<reference evidence="13 14" key="1">
    <citation type="submission" date="2018-11" db="EMBL/GenBank/DDBJ databases">
        <title>Species Designations Belie Phenotypic and Genotypic Heterogeneity in Oral Streptococci.</title>
        <authorList>
            <person name="Velsko I."/>
        </authorList>
    </citation>
    <scope>NUCLEOTIDE SEQUENCE [LARGE SCALE GENOMIC DNA]</scope>
    <source>
        <strain evidence="12 15">BCC16</strain>
        <strain evidence="11 13">KLC03</strain>
        <strain evidence="10 14">KLC04</strain>
    </source>
</reference>
<dbReference type="AlphaFoldDB" id="A0A3R9H976"/>
<dbReference type="RefSeq" id="WP_002910662.1">
    <property type="nucleotide sequence ID" value="NZ_CP071419.1"/>
</dbReference>
<dbReference type="InterPro" id="IPR035906">
    <property type="entry name" value="MetI-like_sf"/>
</dbReference>
<evidence type="ECO:0000313" key="12">
    <source>
        <dbReference type="EMBL" id="RSI33601.1"/>
    </source>
</evidence>
<dbReference type="InterPro" id="IPR000515">
    <property type="entry name" value="MetI-like"/>
</dbReference>
<feature type="domain" description="ABC transmembrane type-1" evidence="9">
    <location>
        <begin position="32"/>
        <end position="226"/>
    </location>
</feature>
<dbReference type="EMBL" id="RJMT01000001">
    <property type="protein sequence ID" value="RSI33601.1"/>
    <property type="molecule type" value="Genomic_DNA"/>
</dbReference>
<dbReference type="Proteomes" id="UP000272846">
    <property type="component" value="Unassembled WGS sequence"/>
</dbReference>
<keyword evidence="3 8" id="KW-0813">Transport</keyword>
<dbReference type="EMBL" id="RJML01000004">
    <property type="protein sequence ID" value="RSI10485.1"/>
    <property type="molecule type" value="Genomic_DNA"/>
</dbReference>
<evidence type="ECO:0000313" key="11">
    <source>
        <dbReference type="EMBL" id="RSI10485.1"/>
    </source>
</evidence>
<dbReference type="PANTHER" id="PTHR30450:SF1">
    <property type="entry name" value="D-METHIONINE TRANSPORT SYSTEM PERMEASE PROTEIN METI-RELATED"/>
    <property type="match status" value="1"/>
</dbReference>
<dbReference type="CDD" id="cd06261">
    <property type="entry name" value="TM_PBP2"/>
    <property type="match status" value="1"/>
</dbReference>
<dbReference type="PROSITE" id="PS50928">
    <property type="entry name" value="ABC_TM1"/>
    <property type="match status" value="1"/>
</dbReference>
<dbReference type="EMBL" id="RJMK01000002">
    <property type="protein sequence ID" value="RSI08688.1"/>
    <property type="molecule type" value="Genomic_DNA"/>
</dbReference>
<evidence type="ECO:0000256" key="3">
    <source>
        <dbReference type="ARBA" id="ARBA00022448"/>
    </source>
</evidence>
<evidence type="ECO:0000313" key="14">
    <source>
        <dbReference type="Proteomes" id="UP000272846"/>
    </source>
</evidence>
<evidence type="ECO:0000313" key="13">
    <source>
        <dbReference type="Proteomes" id="UP000269317"/>
    </source>
</evidence>
<dbReference type="PANTHER" id="PTHR30450">
    <property type="entry name" value="ABC TRANSPORTER PERMEASE"/>
    <property type="match status" value="1"/>
</dbReference>
<feature type="transmembrane region" description="Helical" evidence="8">
    <location>
        <begin position="207"/>
        <end position="229"/>
    </location>
</feature>
<accession>A0A3R9H976</accession>
<evidence type="ECO:0000256" key="5">
    <source>
        <dbReference type="ARBA" id="ARBA00022692"/>
    </source>
</evidence>
<feature type="transmembrane region" description="Helical" evidence="8">
    <location>
        <begin position="164"/>
        <end position="187"/>
    </location>
</feature>